<dbReference type="InterPro" id="IPR036380">
    <property type="entry name" value="Isochorismatase-like_sf"/>
</dbReference>
<dbReference type="Proteomes" id="UP001252613">
    <property type="component" value="Unassembled WGS sequence"/>
</dbReference>
<proteinExistence type="predicted"/>
<dbReference type="PANTHER" id="PTHR43540">
    <property type="entry name" value="PEROXYUREIDOACRYLATE/UREIDOACRYLATE AMIDOHYDROLASE-RELATED"/>
    <property type="match status" value="1"/>
</dbReference>
<evidence type="ECO:0000256" key="1">
    <source>
        <dbReference type="ARBA" id="ARBA00022801"/>
    </source>
</evidence>
<organism evidence="3 4">
    <name type="scientific">Pseudomonas brassicacearum</name>
    <dbReference type="NCBI Taxonomy" id="930166"/>
    <lineage>
        <taxon>Bacteria</taxon>
        <taxon>Pseudomonadati</taxon>
        <taxon>Pseudomonadota</taxon>
        <taxon>Gammaproteobacteria</taxon>
        <taxon>Pseudomonadales</taxon>
        <taxon>Pseudomonadaceae</taxon>
        <taxon>Pseudomonas</taxon>
    </lineage>
</organism>
<dbReference type="EMBL" id="JAVDVC010000002">
    <property type="protein sequence ID" value="MDR6957518.1"/>
    <property type="molecule type" value="Genomic_DNA"/>
</dbReference>
<dbReference type="InterPro" id="IPR050272">
    <property type="entry name" value="Isochorismatase-like_hydrls"/>
</dbReference>
<evidence type="ECO:0000313" key="3">
    <source>
        <dbReference type="EMBL" id="MDR6957518.1"/>
    </source>
</evidence>
<dbReference type="InterPro" id="IPR000868">
    <property type="entry name" value="Isochorismatase-like_dom"/>
</dbReference>
<dbReference type="Pfam" id="PF00857">
    <property type="entry name" value="Isochorismatase"/>
    <property type="match status" value="1"/>
</dbReference>
<evidence type="ECO:0000313" key="4">
    <source>
        <dbReference type="Proteomes" id="UP001252613"/>
    </source>
</evidence>
<feature type="domain" description="Isochorismatase-like" evidence="2">
    <location>
        <begin position="15"/>
        <end position="165"/>
    </location>
</feature>
<evidence type="ECO:0000259" key="2">
    <source>
        <dbReference type="Pfam" id="PF00857"/>
    </source>
</evidence>
<keyword evidence="1" id="KW-0378">Hydrolase</keyword>
<dbReference type="GO" id="GO:0016787">
    <property type="term" value="F:hydrolase activity"/>
    <property type="evidence" value="ECO:0007669"/>
    <property type="project" value="UniProtKB-KW"/>
</dbReference>
<gene>
    <name evidence="3" type="ORF">J2W43_001494</name>
</gene>
<accession>A0AAW8M824</accession>
<dbReference type="Gene3D" id="3.40.50.850">
    <property type="entry name" value="Isochorismatase-like"/>
    <property type="match status" value="1"/>
</dbReference>
<name>A0AAW8M824_9PSED</name>
<sequence length="193" mass="21020">MTSNGKTGVELQKNAALILIDQQKGILHPRLGPRNNPEAELRMLELLAFWRHSARPVIHVHHLSRSPDSVFWPGQSGVEVQQRFEPMAGEGLIQKQVPDAFSGTGLEADLRKAGIEQLVIVGVATNNSVESTARTAGNLGFDTWVAEDACFTFDKADYFGNARTASEVHAMSLGNLQGEYATVVDVKRILQAG</sequence>
<dbReference type="AlphaFoldDB" id="A0AAW8M824"/>
<reference evidence="3" key="1">
    <citation type="submission" date="2023-07" db="EMBL/GenBank/DDBJ databases">
        <title>Sorghum-associated microbial communities from plants grown in Nebraska, USA.</title>
        <authorList>
            <person name="Schachtman D."/>
        </authorList>
    </citation>
    <scope>NUCLEOTIDE SEQUENCE</scope>
    <source>
        <strain evidence="3">3432</strain>
    </source>
</reference>
<protein>
    <submittedName>
        <fullName evidence="3">Nicotinamidase-related amidase</fullName>
    </submittedName>
</protein>
<dbReference type="CDD" id="cd01014">
    <property type="entry name" value="nicotinamidase_related"/>
    <property type="match status" value="1"/>
</dbReference>
<dbReference type="PANTHER" id="PTHR43540:SF1">
    <property type="entry name" value="ISOCHORISMATASE HYDROLASE"/>
    <property type="match status" value="1"/>
</dbReference>
<comment type="caution">
    <text evidence="3">The sequence shown here is derived from an EMBL/GenBank/DDBJ whole genome shotgun (WGS) entry which is preliminary data.</text>
</comment>
<dbReference type="SUPFAM" id="SSF52499">
    <property type="entry name" value="Isochorismatase-like hydrolases"/>
    <property type="match status" value="1"/>
</dbReference>